<dbReference type="OrthoDB" id="4714331at2"/>
<organism evidence="1 2">
    <name type="scientific">Gryllotalpicola protaetiae</name>
    <dbReference type="NCBI Taxonomy" id="2419771"/>
    <lineage>
        <taxon>Bacteria</taxon>
        <taxon>Bacillati</taxon>
        <taxon>Actinomycetota</taxon>
        <taxon>Actinomycetes</taxon>
        <taxon>Micrococcales</taxon>
        <taxon>Microbacteriaceae</taxon>
        <taxon>Gryllotalpicola</taxon>
    </lineage>
</organism>
<proteinExistence type="predicted"/>
<evidence type="ECO:0000313" key="1">
    <source>
        <dbReference type="EMBL" id="AYG02724.1"/>
    </source>
</evidence>
<dbReference type="AlphaFoldDB" id="A0A387BKN0"/>
<protein>
    <submittedName>
        <fullName evidence="1">Uncharacterized protein</fullName>
    </submittedName>
</protein>
<name>A0A387BKN0_9MICO</name>
<dbReference type="KEGG" id="gry:D7I44_03770"/>
<accession>A0A387BKN0</accession>
<keyword evidence="2" id="KW-1185">Reference proteome</keyword>
<sequence>MADAPWYERLREQWRPEQVRLLIIDEAAPELAAGSKHEFFYSSNVVSWDPLFRAVVDVYFDGEFPPAGADKTPYLARLRDEGVYVIETIPFPVGAYSRGERPHLTARFARSAIERATALQPEGVVIAFNSGLAALGPGLQKAGLRVLHDKPVPFPRGRYREQFIAALNEIVAAQPERAA</sequence>
<gene>
    <name evidence="1" type="ORF">D7I44_03770</name>
</gene>
<dbReference type="Proteomes" id="UP000275069">
    <property type="component" value="Chromosome"/>
</dbReference>
<reference evidence="1 2" key="1">
    <citation type="submission" date="2018-09" db="EMBL/GenBank/DDBJ databases">
        <title>Genome sequencing of strain 2DFW10M-5.</title>
        <authorList>
            <person name="Heo J."/>
            <person name="Kim S.-J."/>
            <person name="Kwon S.-W."/>
        </authorList>
    </citation>
    <scope>NUCLEOTIDE SEQUENCE [LARGE SCALE GENOMIC DNA]</scope>
    <source>
        <strain evidence="1 2">2DFW10M-5</strain>
    </source>
</reference>
<dbReference type="EMBL" id="CP032624">
    <property type="protein sequence ID" value="AYG02724.1"/>
    <property type="molecule type" value="Genomic_DNA"/>
</dbReference>
<dbReference type="RefSeq" id="WP_120788258.1">
    <property type="nucleotide sequence ID" value="NZ_CP032624.1"/>
</dbReference>
<evidence type="ECO:0000313" key="2">
    <source>
        <dbReference type="Proteomes" id="UP000275069"/>
    </source>
</evidence>